<proteinExistence type="predicted"/>
<protein>
    <submittedName>
        <fullName evidence="1">Uncharacterized protein</fullName>
    </submittedName>
</protein>
<keyword evidence="2" id="KW-1185">Reference proteome</keyword>
<comment type="caution">
    <text evidence="1">The sequence shown here is derived from an EMBL/GenBank/DDBJ whole genome shotgun (WGS) entry which is preliminary data.</text>
</comment>
<reference evidence="1" key="1">
    <citation type="submission" date="2023-10" db="EMBL/GenBank/DDBJ databases">
        <authorList>
            <person name="Chen Y."/>
            <person name="Shah S."/>
            <person name="Dougan E. K."/>
            <person name="Thang M."/>
            <person name="Chan C."/>
        </authorList>
    </citation>
    <scope>NUCLEOTIDE SEQUENCE [LARGE SCALE GENOMIC DNA]</scope>
</reference>
<organism evidence="1 2">
    <name type="scientific">Prorocentrum cordatum</name>
    <dbReference type="NCBI Taxonomy" id="2364126"/>
    <lineage>
        <taxon>Eukaryota</taxon>
        <taxon>Sar</taxon>
        <taxon>Alveolata</taxon>
        <taxon>Dinophyceae</taxon>
        <taxon>Prorocentrales</taxon>
        <taxon>Prorocentraceae</taxon>
        <taxon>Prorocentrum</taxon>
    </lineage>
</organism>
<accession>A0ABN9PC33</accession>
<dbReference type="EMBL" id="CAUYUJ010000140">
    <property type="protein sequence ID" value="CAK0788932.1"/>
    <property type="molecule type" value="Genomic_DNA"/>
</dbReference>
<evidence type="ECO:0000313" key="1">
    <source>
        <dbReference type="EMBL" id="CAK0788932.1"/>
    </source>
</evidence>
<evidence type="ECO:0000313" key="2">
    <source>
        <dbReference type="Proteomes" id="UP001189429"/>
    </source>
</evidence>
<dbReference type="Proteomes" id="UP001189429">
    <property type="component" value="Unassembled WGS sequence"/>
</dbReference>
<sequence>MNDVMAIIHKTATASTADLQSDNAHDQLNAKDEIATTAVHQIAYIRDQPTAKDESDIIHTFAKLLLNPTPATPVDADAALSCSPASFDAQCLYSLIDSSKSKCPIAESQLQTLLARQERHLQELSSFNTVKQTMISKSVGSAEVQHIPSQKIELGTFGPVAGDSLNDVLFCVLDLIWSTDIAECVDWPGQALSPSELSDGMPDAVMKPPADPDSKLAVDQQWLLQSGMLDMLGVFDTCDCNTFDGMYDFAKCLGYAEDVCSESDWSHSGLVGDSYECDSSESSECEPSDYYASKYSTYNNYDCDLSRQAAARAR</sequence>
<name>A0ABN9PC33_9DINO</name>
<gene>
    <name evidence="1" type="ORF">PCOR1329_LOCUS646</name>
</gene>